<dbReference type="Proteomes" id="UP000295097">
    <property type="component" value="Unassembled WGS sequence"/>
</dbReference>
<keyword evidence="2" id="KW-1185">Reference proteome</keyword>
<dbReference type="EMBL" id="SMAR01000010">
    <property type="protein sequence ID" value="TCT40168.1"/>
    <property type="molecule type" value="Genomic_DNA"/>
</dbReference>
<dbReference type="PANTHER" id="PTHR30143">
    <property type="entry name" value="ACID HYDRATASE"/>
    <property type="match status" value="1"/>
</dbReference>
<accession>A0A4R3NSG3</accession>
<dbReference type="GO" id="GO:0008684">
    <property type="term" value="F:2-oxopent-4-enoate hydratase activity"/>
    <property type="evidence" value="ECO:0007669"/>
    <property type="project" value="TreeGrafter"/>
</dbReference>
<name>A0A4R3NSG3_9HYPH</name>
<dbReference type="OrthoDB" id="7854191at2"/>
<sequence>MSNQYEDLLVSAYENKKLIDQDAFSGIAQDEAYAVQSAVMTRLGQTPGGFKVAINGEGKAVAAPIYASKFTSTGGSLALPAEGVMGVEFELAFVLGKTITPEMAEAGEDAVLEAVDHFVFGMEIIGTRFRDQPKSTVWAQLADNLTGVGYVAGREKYTGKLDIDGEPLVLTANGAEIFNKPARHPFGGVLKPVIAYAKSGEDRIGMLQAGSFITTGSLCGAVPFNAPCEMVGTIGDKFSVSASLTLS</sequence>
<evidence type="ECO:0000313" key="1">
    <source>
        <dbReference type="EMBL" id="TCT40168.1"/>
    </source>
</evidence>
<gene>
    <name evidence="1" type="ORF">EDC90_101020</name>
</gene>
<dbReference type="RefSeq" id="WP_132310524.1">
    <property type="nucleotide sequence ID" value="NZ_SMAR01000010.1"/>
</dbReference>
<dbReference type="Gene3D" id="3.90.850.10">
    <property type="entry name" value="Fumarylacetoacetase-like, C-terminal domain"/>
    <property type="match status" value="1"/>
</dbReference>
<evidence type="ECO:0000313" key="2">
    <source>
        <dbReference type="Proteomes" id="UP000295097"/>
    </source>
</evidence>
<organism evidence="1 2">
    <name type="scientific">Martelella mediterranea</name>
    <dbReference type="NCBI Taxonomy" id="293089"/>
    <lineage>
        <taxon>Bacteria</taxon>
        <taxon>Pseudomonadati</taxon>
        <taxon>Pseudomonadota</taxon>
        <taxon>Alphaproteobacteria</taxon>
        <taxon>Hyphomicrobiales</taxon>
        <taxon>Aurantimonadaceae</taxon>
        <taxon>Martelella</taxon>
    </lineage>
</organism>
<dbReference type="PANTHER" id="PTHR30143:SF0">
    <property type="entry name" value="2-KETO-4-PENTENOATE HYDRATASE"/>
    <property type="match status" value="1"/>
</dbReference>
<dbReference type="InterPro" id="IPR050772">
    <property type="entry name" value="Hydratase-Decarb/MhpD_sf"/>
</dbReference>
<dbReference type="AlphaFoldDB" id="A0A4R3NSG3"/>
<dbReference type="InterPro" id="IPR036663">
    <property type="entry name" value="Fumarylacetoacetase_C_sf"/>
</dbReference>
<protein>
    <submittedName>
        <fullName evidence="1">2-keto-4-pentenoate hydratase</fullName>
    </submittedName>
</protein>
<proteinExistence type="predicted"/>
<dbReference type="SUPFAM" id="SSF56529">
    <property type="entry name" value="FAH"/>
    <property type="match status" value="1"/>
</dbReference>
<dbReference type="GO" id="GO:0005737">
    <property type="term" value="C:cytoplasm"/>
    <property type="evidence" value="ECO:0007669"/>
    <property type="project" value="TreeGrafter"/>
</dbReference>
<reference evidence="1 2" key="1">
    <citation type="submission" date="2019-03" db="EMBL/GenBank/DDBJ databases">
        <title>Freshwater and sediment microbial communities from various areas in North America, analyzing microbe dynamics in response to fracking.</title>
        <authorList>
            <person name="Lamendella R."/>
        </authorList>
    </citation>
    <scope>NUCLEOTIDE SEQUENCE [LARGE SCALE GENOMIC DNA]</scope>
    <source>
        <strain evidence="1 2">175.2</strain>
    </source>
</reference>
<comment type="caution">
    <text evidence="1">The sequence shown here is derived from an EMBL/GenBank/DDBJ whole genome shotgun (WGS) entry which is preliminary data.</text>
</comment>